<keyword evidence="8" id="KW-1185">Reference proteome</keyword>
<sequence length="302" mass="34072">EQRQQQHQTQQQQQQQQRNTGGLQQTPTAHLDSLHLESAGLPSVEITDRTTIERQYWLLTDMNFFLYHTICTFHVIVPLLYWGYQGIEGEARMMAIDIPPAALWRNYSLHGGDFIVMTIEFLINAMPFIPTHFVIVLIVCLLYLAEAHLVYRVDGFWIYPFLDTKSGPIWVAMYLGVGAVILAIFTAVYYLHRFRNWLRTRKARRAARDTGSSVEEGAIEGSQDSGFESSNVTTPINTSQFIDTVDGDTKYGPDSKGSSVVFRPFQALLSHYPNRKRSDSEGSEVSTASTLVGQEEAKGKGA</sequence>
<evidence type="ECO:0000256" key="5">
    <source>
        <dbReference type="SAM" id="MobiDB-lite"/>
    </source>
</evidence>
<feature type="transmembrane region" description="Helical" evidence="6">
    <location>
        <begin position="64"/>
        <end position="84"/>
    </location>
</feature>
<feature type="region of interest" description="Disordered" evidence="5">
    <location>
        <begin position="273"/>
        <end position="302"/>
    </location>
</feature>
<keyword evidence="2 6" id="KW-0812">Transmembrane</keyword>
<evidence type="ECO:0000313" key="8">
    <source>
        <dbReference type="Proteomes" id="UP000780801"/>
    </source>
</evidence>
<dbReference type="OrthoDB" id="419711at2759"/>
<evidence type="ECO:0000256" key="3">
    <source>
        <dbReference type="ARBA" id="ARBA00022989"/>
    </source>
</evidence>
<evidence type="ECO:0000256" key="4">
    <source>
        <dbReference type="ARBA" id="ARBA00023136"/>
    </source>
</evidence>
<organism evidence="7 8">
    <name type="scientific">Lunasporangiospora selenospora</name>
    <dbReference type="NCBI Taxonomy" id="979761"/>
    <lineage>
        <taxon>Eukaryota</taxon>
        <taxon>Fungi</taxon>
        <taxon>Fungi incertae sedis</taxon>
        <taxon>Mucoromycota</taxon>
        <taxon>Mortierellomycotina</taxon>
        <taxon>Mortierellomycetes</taxon>
        <taxon>Mortierellales</taxon>
        <taxon>Mortierellaceae</taxon>
        <taxon>Lunasporangiospora</taxon>
    </lineage>
</organism>
<dbReference type="InterPro" id="IPR006838">
    <property type="entry name" value="ADTRP_AIG1"/>
</dbReference>
<dbReference type="Pfam" id="PF04750">
    <property type="entry name" value="Far-17a_AIG1"/>
    <property type="match status" value="1"/>
</dbReference>
<accession>A0A9P6KC16</accession>
<dbReference type="Proteomes" id="UP000780801">
    <property type="component" value="Unassembled WGS sequence"/>
</dbReference>
<evidence type="ECO:0000256" key="2">
    <source>
        <dbReference type="ARBA" id="ARBA00022692"/>
    </source>
</evidence>
<evidence type="ECO:0000256" key="6">
    <source>
        <dbReference type="SAM" id="Phobius"/>
    </source>
</evidence>
<feature type="region of interest" description="Disordered" evidence="5">
    <location>
        <begin position="1"/>
        <end position="26"/>
    </location>
</feature>
<proteinExistence type="predicted"/>
<comment type="caution">
    <text evidence="7">The sequence shown here is derived from an EMBL/GenBank/DDBJ whole genome shotgun (WGS) entry which is preliminary data.</text>
</comment>
<keyword evidence="3 6" id="KW-1133">Transmembrane helix</keyword>
<dbReference type="EMBL" id="JAABOA010002924">
    <property type="protein sequence ID" value="KAF9579235.1"/>
    <property type="molecule type" value="Genomic_DNA"/>
</dbReference>
<feature type="transmembrane region" description="Helical" evidence="6">
    <location>
        <begin position="171"/>
        <end position="192"/>
    </location>
</feature>
<reference evidence="7" key="1">
    <citation type="journal article" date="2020" name="Fungal Divers.">
        <title>Resolving the Mortierellaceae phylogeny through synthesis of multi-gene phylogenetics and phylogenomics.</title>
        <authorList>
            <person name="Vandepol N."/>
            <person name="Liber J."/>
            <person name="Desiro A."/>
            <person name="Na H."/>
            <person name="Kennedy M."/>
            <person name="Barry K."/>
            <person name="Grigoriev I.V."/>
            <person name="Miller A.N."/>
            <person name="O'Donnell K."/>
            <person name="Stajich J.E."/>
            <person name="Bonito G."/>
        </authorList>
    </citation>
    <scope>NUCLEOTIDE SEQUENCE</scope>
    <source>
        <strain evidence="7">KOD1015</strain>
    </source>
</reference>
<dbReference type="PANTHER" id="PTHR12242">
    <property type="entry name" value="OS02G0130600 PROTEIN-RELATED"/>
    <property type="match status" value="1"/>
</dbReference>
<protein>
    <submittedName>
        <fullName evidence="7">Uncharacterized protein</fullName>
    </submittedName>
</protein>
<feature type="region of interest" description="Disordered" evidence="5">
    <location>
        <begin position="209"/>
        <end position="234"/>
    </location>
</feature>
<feature type="transmembrane region" description="Helical" evidence="6">
    <location>
        <begin position="133"/>
        <end position="151"/>
    </location>
</feature>
<evidence type="ECO:0000313" key="7">
    <source>
        <dbReference type="EMBL" id="KAF9579235.1"/>
    </source>
</evidence>
<gene>
    <name evidence="7" type="ORF">BGW38_004590</name>
</gene>
<feature type="compositionally biased region" description="Polar residues" evidence="5">
    <location>
        <begin position="283"/>
        <end position="292"/>
    </location>
</feature>
<feature type="compositionally biased region" description="Low complexity" evidence="5">
    <location>
        <begin position="1"/>
        <end position="25"/>
    </location>
</feature>
<comment type="subcellular location">
    <subcellularLocation>
        <location evidence="1">Endomembrane system</location>
        <topology evidence="1">Multi-pass membrane protein</topology>
    </subcellularLocation>
</comment>
<feature type="non-terminal residue" evidence="7">
    <location>
        <position position="302"/>
    </location>
</feature>
<dbReference type="GO" id="GO:0016020">
    <property type="term" value="C:membrane"/>
    <property type="evidence" value="ECO:0007669"/>
    <property type="project" value="InterPro"/>
</dbReference>
<dbReference type="AlphaFoldDB" id="A0A9P6KC16"/>
<name>A0A9P6KC16_9FUNG</name>
<feature type="compositionally biased region" description="Polar residues" evidence="5">
    <location>
        <begin position="222"/>
        <end position="234"/>
    </location>
</feature>
<keyword evidence="4 6" id="KW-0472">Membrane</keyword>
<evidence type="ECO:0000256" key="1">
    <source>
        <dbReference type="ARBA" id="ARBA00004127"/>
    </source>
</evidence>
<dbReference type="GO" id="GO:0012505">
    <property type="term" value="C:endomembrane system"/>
    <property type="evidence" value="ECO:0007669"/>
    <property type="project" value="UniProtKB-SubCell"/>
</dbReference>